<dbReference type="CDD" id="cd00303">
    <property type="entry name" value="retropepsin_like"/>
    <property type="match status" value="1"/>
</dbReference>
<organism evidence="3 4">
    <name type="scientific">Trifolium medium</name>
    <dbReference type="NCBI Taxonomy" id="97028"/>
    <lineage>
        <taxon>Eukaryota</taxon>
        <taxon>Viridiplantae</taxon>
        <taxon>Streptophyta</taxon>
        <taxon>Embryophyta</taxon>
        <taxon>Tracheophyta</taxon>
        <taxon>Spermatophyta</taxon>
        <taxon>Magnoliopsida</taxon>
        <taxon>eudicotyledons</taxon>
        <taxon>Gunneridae</taxon>
        <taxon>Pentapetalae</taxon>
        <taxon>rosids</taxon>
        <taxon>fabids</taxon>
        <taxon>Fabales</taxon>
        <taxon>Fabaceae</taxon>
        <taxon>Papilionoideae</taxon>
        <taxon>50 kb inversion clade</taxon>
        <taxon>NPAAA clade</taxon>
        <taxon>Hologalegina</taxon>
        <taxon>IRL clade</taxon>
        <taxon>Trifolieae</taxon>
        <taxon>Trifolium</taxon>
    </lineage>
</organism>
<dbReference type="Proteomes" id="UP000265520">
    <property type="component" value="Unassembled WGS sequence"/>
</dbReference>
<proteinExistence type="predicted"/>
<evidence type="ECO:0000313" key="4">
    <source>
        <dbReference type="Proteomes" id="UP000265520"/>
    </source>
</evidence>
<feature type="compositionally biased region" description="Gly residues" evidence="1">
    <location>
        <begin position="262"/>
        <end position="274"/>
    </location>
</feature>
<reference evidence="3 4" key="1">
    <citation type="journal article" date="2018" name="Front. Plant Sci.">
        <title>Red Clover (Trifolium pratense) and Zigzag Clover (T. medium) - A Picture of Genomic Similarities and Differences.</title>
        <authorList>
            <person name="Dluhosova J."/>
            <person name="Istvanek J."/>
            <person name="Nedelnik J."/>
            <person name="Repkova J."/>
        </authorList>
    </citation>
    <scope>NUCLEOTIDE SEQUENCE [LARGE SCALE GENOMIC DNA]</scope>
    <source>
        <strain evidence="4">cv. 10/8</strain>
        <tissue evidence="3">Leaf</tissue>
    </source>
</reference>
<dbReference type="Pfam" id="PF08284">
    <property type="entry name" value="RVP_2"/>
    <property type="match status" value="1"/>
</dbReference>
<evidence type="ECO:0000313" key="3">
    <source>
        <dbReference type="EMBL" id="MCH82511.1"/>
    </source>
</evidence>
<keyword evidence="4" id="KW-1185">Reference proteome</keyword>
<dbReference type="InterPro" id="IPR021109">
    <property type="entry name" value="Peptidase_aspartic_dom_sf"/>
</dbReference>
<feature type="domain" description="Retrotransposon gag" evidence="2">
    <location>
        <begin position="126"/>
        <end position="215"/>
    </location>
</feature>
<feature type="region of interest" description="Disordered" evidence="1">
    <location>
        <begin position="246"/>
        <end position="320"/>
    </location>
</feature>
<dbReference type="GO" id="GO:0006508">
    <property type="term" value="P:proteolysis"/>
    <property type="evidence" value="ECO:0007669"/>
    <property type="project" value="InterPro"/>
</dbReference>
<name>A0A392M5C5_9FABA</name>
<dbReference type="Gene3D" id="2.40.70.10">
    <property type="entry name" value="Acid Proteases"/>
    <property type="match status" value="1"/>
</dbReference>
<dbReference type="InterPro" id="IPR005162">
    <property type="entry name" value="Retrotrans_gag_dom"/>
</dbReference>
<dbReference type="Pfam" id="PF03732">
    <property type="entry name" value="Retrotrans_gag"/>
    <property type="match status" value="1"/>
</dbReference>
<feature type="compositionally biased region" description="Basic and acidic residues" evidence="1">
    <location>
        <begin position="301"/>
        <end position="319"/>
    </location>
</feature>
<dbReference type="PANTHER" id="PTHR15503">
    <property type="entry name" value="LDOC1 RELATED"/>
    <property type="match status" value="1"/>
</dbReference>
<dbReference type="PANTHER" id="PTHR15503:SF22">
    <property type="entry name" value="TRANSPOSON TY3-I GAG POLYPROTEIN"/>
    <property type="match status" value="1"/>
</dbReference>
<comment type="caution">
    <text evidence="3">The sequence shown here is derived from an EMBL/GenBank/DDBJ whole genome shotgun (WGS) entry which is preliminary data.</text>
</comment>
<dbReference type="InterPro" id="IPR001969">
    <property type="entry name" value="Aspartic_peptidase_AS"/>
</dbReference>
<dbReference type="AlphaFoldDB" id="A0A392M5C5"/>
<dbReference type="InterPro" id="IPR032567">
    <property type="entry name" value="RTL1-rel"/>
</dbReference>
<evidence type="ECO:0000259" key="2">
    <source>
        <dbReference type="Pfam" id="PF03732"/>
    </source>
</evidence>
<dbReference type="EMBL" id="LXQA010003786">
    <property type="protein sequence ID" value="MCH82511.1"/>
    <property type="molecule type" value="Genomic_DNA"/>
</dbReference>
<accession>A0A392M5C5</accession>
<dbReference type="GO" id="GO:0004190">
    <property type="term" value="F:aspartic-type endopeptidase activity"/>
    <property type="evidence" value="ECO:0007669"/>
    <property type="project" value="InterPro"/>
</dbReference>
<gene>
    <name evidence="3" type="ORF">A2U01_0003319</name>
</gene>
<evidence type="ECO:0000256" key="1">
    <source>
        <dbReference type="SAM" id="MobiDB-lite"/>
    </source>
</evidence>
<sequence length="611" mass="68145">MEARVEALEGGISEVRSTLVDVQKAMKESHASLIAMMERCLGKSTVVDEGSASIGIKTTPVVQISPEKTNGSGSGGVKCDAMTEFRHSVKKVELPPFDGEDPAGWISRAEVYFRVQSTTPEVKVSLAQLCMEGSTIHFFNSLLGEDEELTWEMLKEALLERYGGHGEGDVYEQLTELKQEGTVEEFITEFEYLIAQIPKLPEKQFRGYFLHGLKPEIRGKVRSLVALGEMSRTKLLQVTRAVEKEVKGSNGSNFSRGHKRGGGLYRSGSQGGNRNGSDWVMVKGGDRGVHGGVRSGVNGPKNDRQAHGDKKRSGPRDRGFTQLSYNELMERKQKGLCFKCGGAFHPMHQCPEKQLRVLVVDDEGDSEEEAKILAVEVGEEEEEDKGEMSVLELHHITHENHQTVKFQGSIHGVEVLILVDSGATHNFVPQKLVHQMDWPIETTPQMKVKLGDGFQMVTQGVCKGLEMFIGDFKLSPNLHLFELGGIDVVLGMEWLQTLGDTITNWKQQTMSFWQNQKWVTLRGKEGCRKSFVALQSIINKPRPSQHCLMWEMEKNEPSSKNEVVLSEHQKFTLETLLSKYEGVFQSPSSLPPRRNKEHTINLVEGQGAVNV</sequence>
<dbReference type="SUPFAM" id="SSF50630">
    <property type="entry name" value="Acid proteases"/>
    <property type="match status" value="1"/>
</dbReference>
<protein>
    <submittedName>
        <fullName evidence="3">Retrotransposon gag protein</fullName>
    </submittedName>
</protein>
<dbReference type="PROSITE" id="PS00141">
    <property type="entry name" value="ASP_PROTEASE"/>
    <property type="match status" value="1"/>
</dbReference>